<dbReference type="SUPFAM" id="SSF55904">
    <property type="entry name" value="Ornithine decarboxylase C-terminal domain"/>
    <property type="match status" value="1"/>
</dbReference>
<evidence type="ECO:0000256" key="3">
    <source>
        <dbReference type="ARBA" id="ARBA00022793"/>
    </source>
</evidence>
<dbReference type="InterPro" id="IPR015421">
    <property type="entry name" value="PyrdxlP-dep_Trfase_major"/>
</dbReference>
<dbReference type="PANTHER" id="PTHR43277">
    <property type="entry name" value="ARGININE DECARBOXYLASE"/>
    <property type="match status" value="1"/>
</dbReference>
<dbReference type="GO" id="GO:0016831">
    <property type="term" value="F:carboxy-lyase activity"/>
    <property type="evidence" value="ECO:0007669"/>
    <property type="project" value="UniProtKB-KW"/>
</dbReference>
<feature type="domain" description="Orn/Lys/Arg decarboxylases family 1 pyridoxal-P attachment site" evidence="6">
    <location>
        <begin position="221"/>
        <end position="235"/>
    </location>
</feature>
<keyword evidence="7" id="KW-0032">Aminotransferase</keyword>
<keyword evidence="8" id="KW-1185">Reference proteome</keyword>
<keyword evidence="5" id="KW-0456">Lyase</keyword>
<dbReference type="Gene3D" id="3.90.100.10">
    <property type="entry name" value="Orn/Lys/Arg decarboxylase, C-terminal domain"/>
    <property type="match status" value="1"/>
</dbReference>
<evidence type="ECO:0000313" key="8">
    <source>
        <dbReference type="Proteomes" id="UP000664545"/>
    </source>
</evidence>
<evidence type="ECO:0000256" key="4">
    <source>
        <dbReference type="ARBA" id="ARBA00022898"/>
    </source>
</evidence>
<evidence type="ECO:0000259" key="6">
    <source>
        <dbReference type="PROSITE" id="PS00703"/>
    </source>
</evidence>
<reference evidence="7" key="1">
    <citation type="submission" date="2021-02" db="EMBL/GenBank/DDBJ databases">
        <title>Abyssanaerobacter marinus gen.nov., sp., nov, anaerobic bacterium isolated from the Onnuri vent field of Indian Ocean and suggestion of Mogibacteriaceae fam. nov., and proposal of reclassification of ambiguous this family's genus member.</title>
        <authorList>
            <person name="Kim Y.J."/>
            <person name="Yang J.-A."/>
        </authorList>
    </citation>
    <scope>NUCLEOTIDE SEQUENCE</scope>
    <source>
        <strain evidence="7">DSM 2634</strain>
    </source>
</reference>
<proteinExistence type="inferred from homology"/>
<dbReference type="InterPro" id="IPR000310">
    <property type="entry name" value="Orn/Lys/Arg_deCO2ase_major_dom"/>
</dbReference>
<dbReference type="InterPro" id="IPR036633">
    <property type="entry name" value="Prn/Lys/Arg_de-COase_C_sf"/>
</dbReference>
<evidence type="ECO:0000256" key="5">
    <source>
        <dbReference type="ARBA" id="ARBA00023239"/>
    </source>
</evidence>
<dbReference type="GO" id="GO:0008483">
    <property type="term" value="F:transaminase activity"/>
    <property type="evidence" value="ECO:0007669"/>
    <property type="project" value="UniProtKB-KW"/>
</dbReference>
<evidence type="ECO:0000256" key="2">
    <source>
        <dbReference type="ARBA" id="ARBA00010671"/>
    </source>
</evidence>
<dbReference type="Gene3D" id="3.40.640.10">
    <property type="entry name" value="Type I PLP-dependent aspartate aminotransferase-like (Major domain)"/>
    <property type="match status" value="1"/>
</dbReference>
<dbReference type="Proteomes" id="UP000664545">
    <property type="component" value="Unassembled WGS sequence"/>
</dbReference>
<name>A0A939IIB4_CLOAM</name>
<dbReference type="SUPFAM" id="SSF53383">
    <property type="entry name" value="PLP-dependent transferases"/>
    <property type="match status" value="1"/>
</dbReference>
<sequence length="483" mass="53992">MDQNRTPIFEAITKYIEKNPAYFRIPGHRFERGINKRWKDAVGENIFKYDLTEASMLDDLHNPEGTIKEAQDLASEVFGAEHSYFLVNGTTCGNEAMIMTTAFQGDQIAIPRNAHKSALMGLIIGGAEPLYIMPELSEEWGIQGGIRPEKVEELFQKNPNCKGILVVNPTYYGICSDLEGIAAVCHKYGATLLVDEAHGAHLYFSEQLPKGAIEQGADMCAQSIHKVTGSLTQSSMLHVKSKLVDVEKLEANLHIVQSTSPSYLLMTSLDMARQDLAINGRNMIDHAVNLAEYARTEINKIDGMVCLGKEVIGSNGIKDVDLTRLIISGKSLGITGFELAQLLEDEYNVDMELSDYINVLAIVTYANTMEDMERLVEALRKIAAKRKNGVVISNEIFLPEQPDYVISPRQAYFSKSKIVSWEEAKGKIAAEMIAPYPPGIPVIYPGERMTNQVWEYVESYRIRKRHLHGPADKELKTFKIIEE</sequence>
<keyword evidence="4" id="KW-0663">Pyridoxal phosphate</keyword>
<dbReference type="PANTHER" id="PTHR43277:SF4">
    <property type="entry name" value="ARGININE DECARBOXYLASE"/>
    <property type="match status" value="1"/>
</dbReference>
<dbReference type="Pfam" id="PF01276">
    <property type="entry name" value="OKR_DC_1"/>
    <property type="match status" value="1"/>
</dbReference>
<dbReference type="AlphaFoldDB" id="A0A939IIB4"/>
<keyword evidence="7" id="KW-0808">Transferase</keyword>
<dbReference type="RefSeq" id="WP_206581669.1">
    <property type="nucleotide sequence ID" value="NZ_JAFJZZ010000001.1"/>
</dbReference>
<comment type="caution">
    <text evidence="7">The sequence shown here is derived from an EMBL/GenBank/DDBJ whole genome shotgun (WGS) entry which is preliminary data.</text>
</comment>
<comment type="similarity">
    <text evidence="2">Belongs to the Orn/Lys/Arg decarboxylase class-I family.</text>
</comment>
<dbReference type="InterPro" id="IPR008286">
    <property type="entry name" value="Prn/Lys/Arg_de-COase_C"/>
</dbReference>
<dbReference type="InterPro" id="IPR015424">
    <property type="entry name" value="PyrdxlP-dep_Trfase"/>
</dbReference>
<dbReference type="InterPro" id="IPR052357">
    <property type="entry name" value="Orn_Lys_Arg_decarboxylase-I"/>
</dbReference>
<keyword evidence="3" id="KW-0210">Decarboxylase</keyword>
<dbReference type="PROSITE" id="PS00703">
    <property type="entry name" value="OKR_DC_1"/>
    <property type="match status" value="1"/>
</dbReference>
<comment type="cofactor">
    <cofactor evidence="1">
        <name>pyridoxal 5'-phosphate</name>
        <dbReference type="ChEBI" id="CHEBI:597326"/>
    </cofactor>
</comment>
<protein>
    <submittedName>
        <fullName evidence="7">Aminotransferase class I/II-fold pyridoxal phosphate-dependent enzyme</fullName>
    </submittedName>
</protein>
<accession>A0A939IIB4</accession>
<evidence type="ECO:0000313" key="7">
    <source>
        <dbReference type="EMBL" id="MBN7772901.1"/>
    </source>
</evidence>
<organism evidence="7 8">
    <name type="scientific">Clostridium aminobutyricum</name>
    <dbReference type="NCBI Taxonomy" id="33953"/>
    <lineage>
        <taxon>Bacteria</taxon>
        <taxon>Bacillati</taxon>
        <taxon>Bacillota</taxon>
        <taxon>Clostridia</taxon>
        <taxon>Eubacteriales</taxon>
        <taxon>Clostridiaceae</taxon>
        <taxon>Clostridium</taxon>
    </lineage>
</organism>
<evidence type="ECO:0000256" key="1">
    <source>
        <dbReference type="ARBA" id="ARBA00001933"/>
    </source>
</evidence>
<dbReference type="Pfam" id="PF03711">
    <property type="entry name" value="OKR_DC_1_C"/>
    <property type="match status" value="1"/>
</dbReference>
<gene>
    <name evidence="7" type="ORF">JYB65_05945</name>
</gene>
<dbReference type="CDD" id="cd00615">
    <property type="entry name" value="Orn_deC_like"/>
    <property type="match status" value="1"/>
</dbReference>
<dbReference type="EMBL" id="JAFJZZ010000001">
    <property type="protein sequence ID" value="MBN7772901.1"/>
    <property type="molecule type" value="Genomic_DNA"/>
</dbReference>